<organism evidence="3 4">
    <name type="scientific">Phycicoccus avicenniae</name>
    <dbReference type="NCBI Taxonomy" id="2828860"/>
    <lineage>
        <taxon>Bacteria</taxon>
        <taxon>Bacillati</taxon>
        <taxon>Actinomycetota</taxon>
        <taxon>Actinomycetes</taxon>
        <taxon>Micrococcales</taxon>
        <taxon>Intrasporangiaceae</taxon>
        <taxon>Phycicoccus</taxon>
    </lineage>
</organism>
<dbReference type="SUPFAM" id="SSF50475">
    <property type="entry name" value="FMN-binding split barrel"/>
    <property type="match status" value="1"/>
</dbReference>
<name>A0A941D6F7_9MICO</name>
<accession>A0A941D6F7</accession>
<dbReference type="GO" id="GO:0010181">
    <property type="term" value="F:FMN binding"/>
    <property type="evidence" value="ECO:0007669"/>
    <property type="project" value="InterPro"/>
</dbReference>
<dbReference type="SMART" id="SM00903">
    <property type="entry name" value="Flavin_Reduct"/>
    <property type="match status" value="1"/>
</dbReference>
<dbReference type="AlphaFoldDB" id="A0A941D6F7"/>
<dbReference type="InterPro" id="IPR002563">
    <property type="entry name" value="Flavin_Rdtase-like_dom"/>
</dbReference>
<evidence type="ECO:0000256" key="1">
    <source>
        <dbReference type="ARBA" id="ARBA00023002"/>
    </source>
</evidence>
<dbReference type="GO" id="GO:0042602">
    <property type="term" value="F:riboflavin reductase (NADPH) activity"/>
    <property type="evidence" value="ECO:0007669"/>
    <property type="project" value="TreeGrafter"/>
</dbReference>
<reference evidence="3" key="1">
    <citation type="submission" date="2021-04" db="EMBL/GenBank/DDBJ databases">
        <title>Phycicoccus avicenniae sp. nov., a novel endophytic actinomycetes isolated from branch of Avicennia mariana.</title>
        <authorList>
            <person name="Tuo L."/>
        </authorList>
    </citation>
    <scope>NUCLEOTIDE SEQUENCE</scope>
    <source>
        <strain evidence="3">BSK3Z-2</strain>
    </source>
</reference>
<dbReference type="Gene3D" id="2.30.110.10">
    <property type="entry name" value="Electron Transport, Fmn-binding Protein, Chain A"/>
    <property type="match status" value="1"/>
</dbReference>
<dbReference type="PANTHER" id="PTHR30466:SF1">
    <property type="entry name" value="FMN REDUCTASE (NADH) RUTF"/>
    <property type="match status" value="1"/>
</dbReference>
<protein>
    <submittedName>
        <fullName evidence="3">Flavin reductase</fullName>
    </submittedName>
</protein>
<sequence length="151" mass="16226">MGRLVQGVCVVTTRCGGHDHAMTANTVTSVSLDPLLVLVSVETESRFHDAVLECGDWGVSMLAADQRPLSDWFSTRGRPLHGQLDRTAFRRGERTGVALLDGALAHLEVRTTSTHEAGDHVIVVGEVLGLSVPDSIGPALVHYRGRYGSIE</sequence>
<proteinExistence type="predicted"/>
<dbReference type="EMBL" id="JAGSNF010000008">
    <property type="protein sequence ID" value="MBR7742974.1"/>
    <property type="molecule type" value="Genomic_DNA"/>
</dbReference>
<dbReference type="InterPro" id="IPR012349">
    <property type="entry name" value="Split_barrel_FMN-bd"/>
</dbReference>
<keyword evidence="4" id="KW-1185">Reference proteome</keyword>
<comment type="caution">
    <text evidence="3">The sequence shown here is derived from an EMBL/GenBank/DDBJ whole genome shotgun (WGS) entry which is preliminary data.</text>
</comment>
<evidence type="ECO:0000259" key="2">
    <source>
        <dbReference type="SMART" id="SM00903"/>
    </source>
</evidence>
<dbReference type="InterPro" id="IPR050268">
    <property type="entry name" value="NADH-dep_flavin_reductase"/>
</dbReference>
<evidence type="ECO:0000313" key="4">
    <source>
        <dbReference type="Proteomes" id="UP000677016"/>
    </source>
</evidence>
<keyword evidence="1" id="KW-0560">Oxidoreductase</keyword>
<feature type="domain" description="Flavin reductase like" evidence="2">
    <location>
        <begin position="1"/>
        <end position="149"/>
    </location>
</feature>
<gene>
    <name evidence="3" type="ORF">KC207_06700</name>
</gene>
<dbReference type="Pfam" id="PF01613">
    <property type="entry name" value="Flavin_Reduct"/>
    <property type="match status" value="1"/>
</dbReference>
<evidence type="ECO:0000313" key="3">
    <source>
        <dbReference type="EMBL" id="MBR7742974.1"/>
    </source>
</evidence>
<dbReference type="PANTHER" id="PTHR30466">
    <property type="entry name" value="FLAVIN REDUCTASE"/>
    <property type="match status" value="1"/>
</dbReference>
<dbReference type="Proteomes" id="UP000677016">
    <property type="component" value="Unassembled WGS sequence"/>
</dbReference>